<dbReference type="STRING" id="47500.AF333_16905"/>
<dbReference type="PANTHER" id="PTHR43201">
    <property type="entry name" value="ACYL-COA SYNTHETASE"/>
    <property type="match status" value="1"/>
</dbReference>
<dbReference type="Pfam" id="PF00501">
    <property type="entry name" value="AMP-binding"/>
    <property type="match status" value="1"/>
</dbReference>
<dbReference type="EMBL" id="LGUG01000004">
    <property type="protein sequence ID" value="KON96911.1"/>
    <property type="molecule type" value="Genomic_DNA"/>
</dbReference>
<protein>
    <submittedName>
        <fullName evidence="6">Crotonobetaine/carnitine-CoA ligase</fullName>
    </submittedName>
</protein>
<gene>
    <name evidence="5" type="ORF">AF333_16905</name>
    <name evidence="6" type="ORF">SAMN04487909_12540</name>
</gene>
<dbReference type="Pfam" id="PF13193">
    <property type="entry name" value="AMP-binding_C"/>
    <property type="match status" value="1"/>
</dbReference>
<dbReference type="GO" id="GO:0006631">
    <property type="term" value="P:fatty acid metabolic process"/>
    <property type="evidence" value="ECO:0007669"/>
    <property type="project" value="TreeGrafter"/>
</dbReference>
<dbReference type="InterPro" id="IPR000873">
    <property type="entry name" value="AMP-dep_synth/lig_dom"/>
</dbReference>
<dbReference type="EMBL" id="FNED01000025">
    <property type="protein sequence ID" value="SDJ69043.1"/>
    <property type="molecule type" value="Genomic_DNA"/>
</dbReference>
<dbReference type="SUPFAM" id="SSF56801">
    <property type="entry name" value="Acetyl-CoA synthetase-like"/>
    <property type="match status" value="1"/>
</dbReference>
<proteinExistence type="inferred from homology"/>
<keyword evidence="7" id="KW-1185">Reference proteome</keyword>
<dbReference type="Gene3D" id="3.30.300.30">
    <property type="match status" value="1"/>
</dbReference>
<evidence type="ECO:0000313" key="7">
    <source>
        <dbReference type="Proteomes" id="UP000037269"/>
    </source>
</evidence>
<keyword evidence="2 6" id="KW-0436">Ligase</keyword>
<evidence type="ECO:0000256" key="1">
    <source>
        <dbReference type="ARBA" id="ARBA00006432"/>
    </source>
</evidence>
<reference evidence="5 7" key="1">
    <citation type="submission" date="2015-07" db="EMBL/GenBank/DDBJ databases">
        <title>Fjat-14205 dsm 2895.</title>
        <authorList>
            <person name="Liu B."/>
            <person name="Wang J."/>
            <person name="Zhu Y."/>
            <person name="Liu G."/>
            <person name="Chen Q."/>
            <person name="Chen Z."/>
            <person name="Lan J."/>
            <person name="Che J."/>
            <person name="Ge C."/>
            <person name="Shi H."/>
            <person name="Pan Z."/>
            <person name="Liu X."/>
        </authorList>
    </citation>
    <scope>NUCLEOTIDE SEQUENCE [LARGE SCALE GENOMIC DNA]</scope>
    <source>
        <strain evidence="5 7">DSM 2895</strain>
    </source>
</reference>
<dbReference type="InterPro" id="IPR042099">
    <property type="entry name" value="ANL_N_sf"/>
</dbReference>
<dbReference type="AlphaFoldDB" id="A0A0D1WFA9"/>
<evidence type="ECO:0000259" key="4">
    <source>
        <dbReference type="Pfam" id="PF13193"/>
    </source>
</evidence>
<dbReference type="GO" id="GO:0031956">
    <property type="term" value="F:medium-chain fatty acid-CoA ligase activity"/>
    <property type="evidence" value="ECO:0007669"/>
    <property type="project" value="TreeGrafter"/>
</dbReference>
<dbReference type="PATRIC" id="fig|47500.8.peg.5634"/>
<evidence type="ECO:0000259" key="3">
    <source>
        <dbReference type="Pfam" id="PF00501"/>
    </source>
</evidence>
<feature type="domain" description="AMP-binding enzyme C-terminal" evidence="4">
    <location>
        <begin position="421"/>
        <end position="496"/>
    </location>
</feature>
<comment type="similarity">
    <text evidence="1">Belongs to the ATP-dependent AMP-binding enzyme family.</text>
</comment>
<dbReference type="InterPro" id="IPR025110">
    <property type="entry name" value="AMP-bd_C"/>
</dbReference>
<accession>A0A0D1WFA9</accession>
<evidence type="ECO:0000256" key="2">
    <source>
        <dbReference type="ARBA" id="ARBA00022598"/>
    </source>
</evidence>
<dbReference type="RefSeq" id="WP_043065195.1">
    <property type="nucleotide sequence ID" value="NZ_BJOA01000195.1"/>
</dbReference>
<dbReference type="Proteomes" id="UP000182836">
    <property type="component" value="Unassembled WGS sequence"/>
</dbReference>
<evidence type="ECO:0000313" key="6">
    <source>
        <dbReference type="EMBL" id="SDJ69043.1"/>
    </source>
</evidence>
<evidence type="ECO:0000313" key="8">
    <source>
        <dbReference type="Proteomes" id="UP000182836"/>
    </source>
</evidence>
<evidence type="ECO:0000313" key="5">
    <source>
        <dbReference type="EMBL" id="KON96911.1"/>
    </source>
</evidence>
<dbReference type="InterPro" id="IPR045851">
    <property type="entry name" value="AMP-bd_C_sf"/>
</dbReference>
<organism evidence="5 7">
    <name type="scientific">Aneurinibacillus migulanus</name>
    <name type="common">Bacillus migulanus</name>
    <dbReference type="NCBI Taxonomy" id="47500"/>
    <lineage>
        <taxon>Bacteria</taxon>
        <taxon>Bacillati</taxon>
        <taxon>Bacillota</taxon>
        <taxon>Bacilli</taxon>
        <taxon>Bacillales</taxon>
        <taxon>Paenibacillaceae</taxon>
        <taxon>Aneurinibacillus group</taxon>
        <taxon>Aneurinibacillus</taxon>
    </lineage>
</organism>
<sequence>MLTHGNMTIYTKLAQQTEKWASKPFILFEDKEISYEDIFNKVNQSARWMAKKGIQKGDTVAVFLSNSPVFYELWFACGAIGAILLPINTASTAQELDYFLGHSESKGFVYENELLTEKHHHIVEKYPLLFAQACSYDWETEKNQLSNQKIESQVTPNDVACIMYTSGTTAKPKGVLITHENYLYAGHSSVLYQQLSPEDHYLIFLPLFHANSQYYTSMAMLVVGGTIVLLKRFSSSTFWDAVEKYKPTVSSLVATVIKILIECPSHPFEKQHQIRQAGYGLFVTKNDLQTFQQRFGIRLFQWYGMTETITTNIVTPLYEDMPVDPRTGIVAIGKAGLGQEIRIIDEKGRDLPPGQVGQIILKSPSMMKGYLKNSEATSQTIINGWLYTGDNGYYNNEGFIWFVDRNKDMIKRAGENISSIEVENVLSNHPAIQDCAVIGEPDPLREEAVIAYIKLHDNATVNKEDLRIFCKEHLSYFKIPQEFRFIDDFPRTSIGKIQKNKLRME</sequence>
<name>A0A0D1WFA9_ANEMI</name>
<feature type="domain" description="AMP-dependent synthetase/ligase" evidence="3">
    <location>
        <begin position="14"/>
        <end position="371"/>
    </location>
</feature>
<dbReference type="PANTHER" id="PTHR43201:SF5">
    <property type="entry name" value="MEDIUM-CHAIN ACYL-COA LIGASE ACSF2, MITOCHONDRIAL"/>
    <property type="match status" value="1"/>
</dbReference>
<dbReference type="Proteomes" id="UP000037269">
    <property type="component" value="Unassembled WGS sequence"/>
</dbReference>
<reference evidence="6 8" key="2">
    <citation type="submission" date="2016-10" db="EMBL/GenBank/DDBJ databases">
        <authorList>
            <person name="de Groot N.N."/>
        </authorList>
    </citation>
    <scope>NUCLEOTIDE SEQUENCE [LARGE SCALE GENOMIC DNA]</scope>
    <source>
        <strain evidence="6 8">DSM 2895</strain>
    </source>
</reference>
<dbReference type="FunFam" id="3.30.300.30:FF:000008">
    <property type="entry name" value="2,3-dihydroxybenzoate-AMP ligase"/>
    <property type="match status" value="1"/>
</dbReference>
<dbReference type="Gene3D" id="3.40.50.12780">
    <property type="entry name" value="N-terminal domain of ligase-like"/>
    <property type="match status" value="1"/>
</dbReference>